<accession>A0AA44CBD2</accession>
<comment type="caution">
    <text evidence="2">The sequence shown here is derived from an EMBL/GenBank/DDBJ whole genome shotgun (WGS) entry which is preliminary data.</text>
</comment>
<evidence type="ECO:0000313" key="3">
    <source>
        <dbReference type="Proteomes" id="UP001155840"/>
    </source>
</evidence>
<proteinExistence type="predicted"/>
<name>A0AA44CBD2_9HYPH</name>
<organism evidence="2 3">
    <name type="scientific">Ferranicluibacter rubi</name>
    <dbReference type="NCBI Taxonomy" id="2715133"/>
    <lineage>
        <taxon>Bacteria</taxon>
        <taxon>Pseudomonadati</taxon>
        <taxon>Pseudomonadota</taxon>
        <taxon>Alphaproteobacteria</taxon>
        <taxon>Hyphomicrobiales</taxon>
        <taxon>Rhizobiaceae</taxon>
        <taxon>Ferranicluibacter</taxon>
    </lineage>
</organism>
<dbReference type="Proteomes" id="UP001155840">
    <property type="component" value="Unassembled WGS sequence"/>
</dbReference>
<feature type="compositionally biased region" description="Basic and acidic residues" evidence="1">
    <location>
        <begin position="1"/>
        <end position="17"/>
    </location>
</feature>
<dbReference type="AlphaFoldDB" id="A0AA44CBD2"/>
<gene>
    <name evidence="2" type="ORF">G8E10_14220</name>
</gene>
<sequence>MTRDLMAEVNDQADRAAKNPNNMLDRMKLAKVLHGEFPETPIMEIVDKLNVAWRKRGMAFGISPRPW</sequence>
<reference evidence="2" key="1">
    <citation type="submission" date="2020-03" db="EMBL/GenBank/DDBJ databases">
        <title>Ferranicluibacter endophyticum gen. nov., sp. nov., a new genus isolated from Rubus ulmifolius Schott. stem.</title>
        <authorList>
            <person name="Roca-Couso R."/>
            <person name="Flores-Felix J.D."/>
            <person name="Igual J.M."/>
            <person name="Rivas R."/>
        </authorList>
    </citation>
    <scope>NUCLEOTIDE SEQUENCE</scope>
    <source>
        <strain evidence="2">CRRU44</strain>
    </source>
</reference>
<feature type="region of interest" description="Disordered" evidence="1">
    <location>
        <begin position="1"/>
        <end position="21"/>
    </location>
</feature>
<keyword evidence="3" id="KW-1185">Reference proteome</keyword>
<evidence type="ECO:0000256" key="1">
    <source>
        <dbReference type="SAM" id="MobiDB-lite"/>
    </source>
</evidence>
<evidence type="ECO:0000313" key="2">
    <source>
        <dbReference type="EMBL" id="NHT76893.1"/>
    </source>
</evidence>
<dbReference type="EMBL" id="JAANCM010000006">
    <property type="protein sequence ID" value="NHT76893.1"/>
    <property type="molecule type" value="Genomic_DNA"/>
</dbReference>
<dbReference type="RefSeq" id="WP_167129805.1">
    <property type="nucleotide sequence ID" value="NZ_JAANCM010000006.1"/>
</dbReference>
<protein>
    <submittedName>
        <fullName evidence="2">Uncharacterized protein</fullName>
    </submittedName>
</protein>